<dbReference type="SUPFAM" id="SSF52266">
    <property type="entry name" value="SGNH hydrolase"/>
    <property type="match status" value="1"/>
</dbReference>
<dbReference type="Pfam" id="PF13472">
    <property type="entry name" value="Lipase_GDSL_2"/>
    <property type="match status" value="1"/>
</dbReference>
<comment type="caution">
    <text evidence="3">The sequence shown here is derived from an EMBL/GenBank/DDBJ whole genome shotgun (WGS) entry which is preliminary data.</text>
</comment>
<evidence type="ECO:0000259" key="2">
    <source>
        <dbReference type="Pfam" id="PF13472"/>
    </source>
</evidence>
<evidence type="ECO:0000313" key="3">
    <source>
        <dbReference type="EMBL" id="PZR05850.1"/>
    </source>
</evidence>
<feature type="domain" description="SGNH hydrolase-type esterase" evidence="2">
    <location>
        <begin position="71"/>
        <end position="288"/>
    </location>
</feature>
<sequence>MSLAKKFSALVGVLTVGAGAAVVTHPAEAEGDSNIVLLGDSYMATPNQLALLNDHIQAVIPFAPRFAPVTGSAASGCPIGQHDVGSALQTISGRKVENYACSGATLAAAPLQSNMNPNRLDTLVTKAIDSGALNPNTQAVPILIGINDFYKTGYAWSPTPEDPAHEAEAGAELDKAAHRIREAAPNAKLIFLSYPQITAPEDPHMMCWIQAGDLRPLNTPGFGFQNAFNIIKRQQSSAAERNGGTYIDMTESTVGHSTCAPGRDNWVSGLIETNGNNAVMSMHMTDQGVDNMAQQITARL</sequence>
<dbReference type="RefSeq" id="WP_303734315.1">
    <property type="nucleotide sequence ID" value="NZ_CAKZHK010000009.1"/>
</dbReference>
<keyword evidence="1" id="KW-0732">Signal</keyword>
<dbReference type="Proteomes" id="UP000249432">
    <property type="component" value="Unassembled WGS sequence"/>
</dbReference>
<feature type="signal peptide" evidence="1">
    <location>
        <begin position="1"/>
        <end position="20"/>
    </location>
</feature>
<evidence type="ECO:0000256" key="1">
    <source>
        <dbReference type="SAM" id="SignalP"/>
    </source>
</evidence>
<organism evidence="3 4">
    <name type="scientific">Corynebacterium kroppenstedtii</name>
    <dbReference type="NCBI Taxonomy" id="161879"/>
    <lineage>
        <taxon>Bacteria</taxon>
        <taxon>Bacillati</taxon>
        <taxon>Actinomycetota</taxon>
        <taxon>Actinomycetes</taxon>
        <taxon>Mycobacteriales</taxon>
        <taxon>Corynebacteriaceae</taxon>
        <taxon>Corynebacterium</taxon>
    </lineage>
</organism>
<gene>
    <name evidence="3" type="ORF">DI525_02960</name>
</gene>
<name>A0A2W5SSU0_9CORY</name>
<feature type="chain" id="PRO_5039518541" description="SGNH hydrolase-type esterase domain-containing protein" evidence="1">
    <location>
        <begin position="21"/>
        <end position="300"/>
    </location>
</feature>
<dbReference type="AlphaFoldDB" id="A0A2W5SSU0"/>
<proteinExistence type="predicted"/>
<reference evidence="3 4" key="1">
    <citation type="submission" date="2017-08" db="EMBL/GenBank/DDBJ databases">
        <title>Infants hospitalized years apart are colonized by the same room-sourced microbial strains.</title>
        <authorList>
            <person name="Brooks B."/>
            <person name="Olm M.R."/>
            <person name="Firek B.A."/>
            <person name="Baker R."/>
            <person name="Thomas B.C."/>
            <person name="Morowitz M.J."/>
            <person name="Banfield J.F."/>
        </authorList>
    </citation>
    <scope>NUCLEOTIDE SEQUENCE [LARGE SCALE GENOMIC DNA]</scope>
    <source>
        <strain evidence="3">S2_003_000_R1_3</strain>
    </source>
</reference>
<dbReference type="EMBL" id="QFRA01000004">
    <property type="protein sequence ID" value="PZR05850.1"/>
    <property type="molecule type" value="Genomic_DNA"/>
</dbReference>
<protein>
    <recommendedName>
        <fullName evidence="2">SGNH hydrolase-type esterase domain-containing protein</fullName>
    </recommendedName>
</protein>
<evidence type="ECO:0000313" key="4">
    <source>
        <dbReference type="Proteomes" id="UP000249432"/>
    </source>
</evidence>
<dbReference type="InterPro" id="IPR036514">
    <property type="entry name" value="SGNH_hydro_sf"/>
</dbReference>
<dbReference type="Gene3D" id="3.40.50.1110">
    <property type="entry name" value="SGNH hydrolase"/>
    <property type="match status" value="1"/>
</dbReference>
<dbReference type="InterPro" id="IPR013830">
    <property type="entry name" value="SGNH_hydro"/>
</dbReference>
<accession>A0A2W5SSU0</accession>